<evidence type="ECO:0000313" key="9">
    <source>
        <dbReference type="EMBL" id="CAF3029254.1"/>
    </source>
</evidence>
<evidence type="ECO:0000256" key="4">
    <source>
        <dbReference type="ARBA" id="ARBA00022771"/>
    </source>
</evidence>
<protein>
    <recommendedName>
        <fullName evidence="8">C2H2-type domain-containing protein</fullName>
    </recommendedName>
</protein>
<proteinExistence type="predicted"/>
<dbReference type="Proteomes" id="UP000663825">
    <property type="component" value="Unassembled WGS sequence"/>
</dbReference>
<evidence type="ECO:0000256" key="2">
    <source>
        <dbReference type="ARBA" id="ARBA00022723"/>
    </source>
</evidence>
<dbReference type="EMBL" id="CAJOBP010004816">
    <property type="protein sequence ID" value="CAF4452054.1"/>
    <property type="molecule type" value="Genomic_DNA"/>
</dbReference>
<organism evidence="11 12">
    <name type="scientific">Rotaria socialis</name>
    <dbReference type="NCBI Taxonomy" id="392032"/>
    <lineage>
        <taxon>Eukaryota</taxon>
        <taxon>Metazoa</taxon>
        <taxon>Spiralia</taxon>
        <taxon>Gnathifera</taxon>
        <taxon>Rotifera</taxon>
        <taxon>Eurotatoria</taxon>
        <taxon>Bdelloidea</taxon>
        <taxon>Philodinida</taxon>
        <taxon>Philodinidae</taxon>
        <taxon>Rotaria</taxon>
    </lineage>
</organism>
<keyword evidence="12" id="KW-1185">Reference proteome</keyword>
<dbReference type="SUPFAM" id="SSF57667">
    <property type="entry name" value="beta-beta-alpha zinc fingers"/>
    <property type="match status" value="3"/>
</dbReference>
<dbReference type="Gene3D" id="3.30.160.60">
    <property type="entry name" value="Classic Zinc Finger"/>
    <property type="match status" value="4"/>
</dbReference>
<evidence type="ECO:0000256" key="5">
    <source>
        <dbReference type="ARBA" id="ARBA00022833"/>
    </source>
</evidence>
<dbReference type="InterPro" id="IPR036236">
    <property type="entry name" value="Znf_C2H2_sf"/>
</dbReference>
<feature type="domain" description="C2H2-type" evidence="8">
    <location>
        <begin position="283"/>
        <end position="311"/>
    </location>
</feature>
<dbReference type="Proteomes" id="UP000663873">
    <property type="component" value="Unassembled WGS sequence"/>
</dbReference>
<dbReference type="EMBL" id="CAJOBO010000366">
    <property type="protein sequence ID" value="CAF4203320.1"/>
    <property type="molecule type" value="Genomic_DNA"/>
</dbReference>
<comment type="subcellular location">
    <subcellularLocation>
        <location evidence="1">Nucleus</location>
    </subcellularLocation>
</comment>
<keyword evidence="3" id="KW-0677">Repeat</keyword>
<dbReference type="Proteomes" id="UP000663851">
    <property type="component" value="Unassembled WGS sequence"/>
</dbReference>
<feature type="domain" description="C2H2-type" evidence="8">
    <location>
        <begin position="171"/>
        <end position="198"/>
    </location>
</feature>
<dbReference type="PANTHER" id="PTHR24394:SF29">
    <property type="entry name" value="MYONEURIN"/>
    <property type="match status" value="1"/>
</dbReference>
<evidence type="ECO:0000313" key="10">
    <source>
        <dbReference type="EMBL" id="CAF4203320.1"/>
    </source>
</evidence>
<reference evidence="11" key="1">
    <citation type="submission" date="2021-02" db="EMBL/GenBank/DDBJ databases">
        <authorList>
            <person name="Nowell W R."/>
        </authorList>
    </citation>
    <scope>NUCLEOTIDE SEQUENCE</scope>
</reference>
<evidence type="ECO:0000313" key="12">
    <source>
        <dbReference type="Proteomes" id="UP000663873"/>
    </source>
</evidence>
<sequence>MMSNMNETFLINLKNEFNSNSSSAFVSSELLLHSYTPIETLSSELDCLPNLSQDLCVQSSIPTHFNLKNSNDWVLAHSLIKQAVVQLERTTNEDLSRLTNNNHSKLSTISPTSSVHFDEIPRVRGPKSTRFTCPICGLITVSMERLQRHVNQHGQKLRLETYKPERKLSTLVCEKCKATFSSAYALRKHQRVHTRDKPFSCDFCESKFSQWGNLRHHIQRHLGISPYACPYCKKTFIAPCKLEVHIRGHLDERPYVCDRCQATFRCNDDLRKHLIIHADYKPFVCWICSKPFFHASKLRMHLKEKHDTDVMIRKKDVLESGTEYEITFINSGERTKDISSSTEIQPTNDEQSSTFYDTILGCDEIETRKLTLVDETCEETVTNYQLLNEFTVSDIETFVKNNPFVLSDNDLRTCGSEGGVGGHHQHFDDLKLIDFPVM</sequence>
<feature type="domain" description="C2H2-type" evidence="8">
    <location>
        <begin position="199"/>
        <end position="226"/>
    </location>
</feature>
<evidence type="ECO:0000256" key="3">
    <source>
        <dbReference type="ARBA" id="ARBA00022737"/>
    </source>
</evidence>
<gene>
    <name evidence="10" type="ORF">HFQ381_LOCUS7610</name>
    <name evidence="9" type="ORF">TIS948_LOCUS2887</name>
    <name evidence="11" type="ORF">UJA718_LOCUS22853</name>
</gene>
<evidence type="ECO:0000313" key="11">
    <source>
        <dbReference type="EMBL" id="CAF4452054.1"/>
    </source>
</evidence>
<dbReference type="AlphaFoldDB" id="A0A820S8R5"/>
<evidence type="ECO:0000256" key="6">
    <source>
        <dbReference type="ARBA" id="ARBA00023242"/>
    </source>
</evidence>
<dbReference type="EMBL" id="CAJNXB010000128">
    <property type="protein sequence ID" value="CAF3029254.1"/>
    <property type="molecule type" value="Genomic_DNA"/>
</dbReference>
<keyword evidence="4 7" id="KW-0863">Zinc-finger</keyword>
<dbReference type="GO" id="GO:0008270">
    <property type="term" value="F:zinc ion binding"/>
    <property type="evidence" value="ECO:0007669"/>
    <property type="project" value="UniProtKB-KW"/>
</dbReference>
<dbReference type="InterPro" id="IPR013087">
    <property type="entry name" value="Znf_C2H2_type"/>
</dbReference>
<dbReference type="FunFam" id="3.30.160.60:FF:000100">
    <property type="entry name" value="Zinc finger 45-like"/>
    <property type="match status" value="1"/>
</dbReference>
<dbReference type="PROSITE" id="PS50157">
    <property type="entry name" value="ZINC_FINGER_C2H2_2"/>
    <property type="match status" value="5"/>
</dbReference>
<comment type="caution">
    <text evidence="11">The sequence shown here is derived from an EMBL/GenBank/DDBJ whole genome shotgun (WGS) entry which is preliminary data.</text>
</comment>
<dbReference type="OrthoDB" id="40579at2759"/>
<evidence type="ECO:0000259" key="8">
    <source>
        <dbReference type="PROSITE" id="PS50157"/>
    </source>
</evidence>
<dbReference type="PROSITE" id="PS00028">
    <property type="entry name" value="ZINC_FINGER_C2H2_1"/>
    <property type="match status" value="5"/>
</dbReference>
<name>A0A820S8R5_9BILA</name>
<feature type="domain" description="C2H2-type" evidence="8">
    <location>
        <begin position="255"/>
        <end position="282"/>
    </location>
</feature>
<keyword evidence="5" id="KW-0862">Zinc</keyword>
<dbReference type="PANTHER" id="PTHR24394">
    <property type="entry name" value="ZINC FINGER PROTEIN"/>
    <property type="match status" value="1"/>
</dbReference>
<dbReference type="GO" id="GO:0000981">
    <property type="term" value="F:DNA-binding transcription factor activity, RNA polymerase II-specific"/>
    <property type="evidence" value="ECO:0007669"/>
    <property type="project" value="TreeGrafter"/>
</dbReference>
<dbReference type="SMART" id="SM00355">
    <property type="entry name" value="ZnF_C2H2"/>
    <property type="match status" value="6"/>
</dbReference>
<evidence type="ECO:0000256" key="1">
    <source>
        <dbReference type="ARBA" id="ARBA00004123"/>
    </source>
</evidence>
<feature type="domain" description="C2H2-type" evidence="8">
    <location>
        <begin position="227"/>
        <end position="254"/>
    </location>
</feature>
<dbReference type="Pfam" id="PF00096">
    <property type="entry name" value="zf-C2H2"/>
    <property type="match status" value="4"/>
</dbReference>
<evidence type="ECO:0000256" key="7">
    <source>
        <dbReference type="PROSITE-ProRule" id="PRU00042"/>
    </source>
</evidence>
<dbReference type="GO" id="GO:0005634">
    <property type="term" value="C:nucleus"/>
    <property type="evidence" value="ECO:0007669"/>
    <property type="project" value="UniProtKB-SubCell"/>
</dbReference>
<keyword evidence="2" id="KW-0479">Metal-binding</keyword>
<accession>A0A820S8R5</accession>
<keyword evidence="6" id="KW-0539">Nucleus</keyword>